<gene>
    <name evidence="2" type="ORF">NCAST_33_01960</name>
</gene>
<protein>
    <submittedName>
        <fullName evidence="2">Uncharacterized protein</fullName>
    </submittedName>
</protein>
<feature type="region of interest" description="Disordered" evidence="1">
    <location>
        <begin position="49"/>
        <end position="73"/>
    </location>
</feature>
<keyword evidence="3" id="KW-1185">Reference proteome</keyword>
<dbReference type="AlphaFoldDB" id="U5E9N6"/>
<proteinExistence type="predicted"/>
<accession>U5E9N6</accession>
<sequence>MTSQTFNKAFERADFGQSVFAHQWRSDSVASPSQLSFLVRICAATSRNSAGRDPVESQAEFAAGVPCGGESDT</sequence>
<name>U5E9N6_NOCAS</name>
<organism evidence="2 3">
    <name type="scientific">Nocardia asteroides NBRC 15531</name>
    <dbReference type="NCBI Taxonomy" id="1110697"/>
    <lineage>
        <taxon>Bacteria</taxon>
        <taxon>Bacillati</taxon>
        <taxon>Actinomycetota</taxon>
        <taxon>Actinomycetes</taxon>
        <taxon>Mycobacteriales</taxon>
        <taxon>Nocardiaceae</taxon>
        <taxon>Nocardia</taxon>
    </lineage>
</organism>
<evidence type="ECO:0000313" key="3">
    <source>
        <dbReference type="Proteomes" id="UP000017048"/>
    </source>
</evidence>
<dbReference type="EMBL" id="AB685274">
    <property type="protein sequence ID" value="BAO99003.1"/>
    <property type="molecule type" value="Genomic_DNA"/>
</dbReference>
<reference evidence="2 3" key="1">
    <citation type="journal article" date="2014" name="BMC Genomics">
        <title>Genome based analysis of type-I polyketide synthase and nonribosomal peptide synthetase gene clusters in seven strains of five representative Nocardia species.</title>
        <authorList>
            <person name="Komaki H."/>
            <person name="Ichikawa N."/>
            <person name="Hosoyama A."/>
            <person name="Takahashi-Nakaguchi A."/>
            <person name="Matsuzawa T."/>
            <person name="Suzuki K."/>
            <person name="Fujita N."/>
            <person name="Gonoi T."/>
        </authorList>
    </citation>
    <scope>NUCLEOTIDE SEQUENCE [LARGE SCALE GENOMIC DNA]</scope>
    <source>
        <strain evidence="2 3">NBRC 15531</strain>
    </source>
</reference>
<dbReference type="EMBL" id="BAFO02000033">
    <property type="protein sequence ID" value="GAD86817.1"/>
    <property type="molecule type" value="Genomic_DNA"/>
</dbReference>
<evidence type="ECO:0000256" key="1">
    <source>
        <dbReference type="SAM" id="MobiDB-lite"/>
    </source>
</evidence>
<evidence type="ECO:0000313" key="2">
    <source>
        <dbReference type="EMBL" id="GAD86817.1"/>
    </source>
</evidence>
<dbReference type="Proteomes" id="UP000017048">
    <property type="component" value="Unassembled WGS sequence"/>
</dbReference>